<dbReference type="Proteomes" id="UP000266673">
    <property type="component" value="Unassembled WGS sequence"/>
</dbReference>
<name>A0A397UZD1_9GLOM</name>
<gene>
    <name evidence="2" type="ORF">C2G38_2041723</name>
</gene>
<feature type="transmembrane region" description="Helical" evidence="1">
    <location>
        <begin position="100"/>
        <end position="122"/>
    </location>
</feature>
<evidence type="ECO:0000256" key="1">
    <source>
        <dbReference type="SAM" id="Phobius"/>
    </source>
</evidence>
<dbReference type="AlphaFoldDB" id="A0A397UZD1"/>
<keyword evidence="1" id="KW-0472">Membrane</keyword>
<dbReference type="EMBL" id="QKWP01001011">
    <property type="protein sequence ID" value="RIB12566.1"/>
    <property type="molecule type" value="Genomic_DNA"/>
</dbReference>
<comment type="caution">
    <text evidence="2">The sequence shown here is derived from an EMBL/GenBank/DDBJ whole genome shotgun (WGS) entry which is preliminary data.</text>
</comment>
<proteinExistence type="predicted"/>
<feature type="transmembrane region" description="Helical" evidence="1">
    <location>
        <begin position="134"/>
        <end position="157"/>
    </location>
</feature>
<keyword evidence="1" id="KW-1133">Transmembrane helix</keyword>
<sequence>MFPLISELFSGSLPVLELFSGIFAGFEAVLWGCSSVWSCSLVGFLGIFCSLLFSGVNFCAGVKIFSGNFLRRVWSFSLFLCRLGLELFQDSFLRQIRSCFLVTFFIRFGLTFFFGFEALPGLELFSDNFAGLEMLFLGSFLLVFLQGLELFCGNLLCRVWSCSLVISSPGSELLCGNLLRQPWSCGNFFAGLKLLCDNFLCQAWTCSLVFSLPA</sequence>
<organism evidence="2 3">
    <name type="scientific">Gigaspora rosea</name>
    <dbReference type="NCBI Taxonomy" id="44941"/>
    <lineage>
        <taxon>Eukaryota</taxon>
        <taxon>Fungi</taxon>
        <taxon>Fungi incertae sedis</taxon>
        <taxon>Mucoromycota</taxon>
        <taxon>Glomeromycotina</taxon>
        <taxon>Glomeromycetes</taxon>
        <taxon>Diversisporales</taxon>
        <taxon>Gigasporaceae</taxon>
        <taxon>Gigaspora</taxon>
    </lineage>
</organism>
<keyword evidence="3" id="KW-1185">Reference proteome</keyword>
<accession>A0A397UZD1</accession>
<reference evidence="2 3" key="1">
    <citation type="submission" date="2018-06" db="EMBL/GenBank/DDBJ databases">
        <title>Comparative genomics reveals the genomic features of Rhizophagus irregularis, R. cerebriforme, R. diaphanum and Gigaspora rosea, and their symbiotic lifestyle signature.</title>
        <authorList>
            <person name="Morin E."/>
            <person name="San Clemente H."/>
            <person name="Chen E.C.H."/>
            <person name="De La Providencia I."/>
            <person name="Hainaut M."/>
            <person name="Kuo A."/>
            <person name="Kohler A."/>
            <person name="Murat C."/>
            <person name="Tang N."/>
            <person name="Roy S."/>
            <person name="Loubradou J."/>
            <person name="Henrissat B."/>
            <person name="Grigoriev I.V."/>
            <person name="Corradi N."/>
            <person name="Roux C."/>
            <person name="Martin F.M."/>
        </authorList>
    </citation>
    <scope>NUCLEOTIDE SEQUENCE [LARGE SCALE GENOMIC DNA]</scope>
    <source>
        <strain evidence="2 3">DAOM 194757</strain>
    </source>
</reference>
<evidence type="ECO:0000313" key="2">
    <source>
        <dbReference type="EMBL" id="RIB12566.1"/>
    </source>
</evidence>
<feature type="transmembrane region" description="Helical" evidence="1">
    <location>
        <begin position="41"/>
        <end position="65"/>
    </location>
</feature>
<keyword evidence="1" id="KW-0812">Transmembrane</keyword>
<protein>
    <submittedName>
        <fullName evidence="2">Uncharacterized protein</fullName>
    </submittedName>
</protein>
<evidence type="ECO:0000313" key="3">
    <source>
        <dbReference type="Proteomes" id="UP000266673"/>
    </source>
</evidence>